<proteinExistence type="predicted"/>
<evidence type="ECO:0000313" key="2">
    <source>
        <dbReference type="EMBL" id="CAA9414883.1"/>
    </source>
</evidence>
<protein>
    <submittedName>
        <fullName evidence="2">Shikimate 5-dehydrogenase I alpha</fullName>
        <ecNumber evidence="2">1.1.1.25</ecNumber>
    </submittedName>
</protein>
<dbReference type="AlphaFoldDB" id="A0A6J4PJ09"/>
<feature type="compositionally biased region" description="Basic and acidic residues" evidence="1">
    <location>
        <begin position="1"/>
        <end position="25"/>
    </location>
</feature>
<evidence type="ECO:0000256" key="1">
    <source>
        <dbReference type="SAM" id="MobiDB-lite"/>
    </source>
</evidence>
<gene>
    <name evidence="2" type="ORF">AVDCRST_MAG82-1038</name>
</gene>
<feature type="compositionally biased region" description="Basic residues" evidence="1">
    <location>
        <begin position="34"/>
        <end position="46"/>
    </location>
</feature>
<feature type="compositionally biased region" description="Gly residues" evidence="1">
    <location>
        <begin position="49"/>
        <end position="65"/>
    </location>
</feature>
<name>A0A6J4PJ09_9ACTN</name>
<feature type="compositionally biased region" description="Basic residues" evidence="1">
    <location>
        <begin position="217"/>
        <end position="227"/>
    </location>
</feature>
<feature type="region of interest" description="Disordered" evidence="1">
    <location>
        <begin position="1"/>
        <end position="284"/>
    </location>
</feature>
<keyword evidence="2" id="KW-0560">Oxidoreductase</keyword>
<dbReference type="GO" id="GO:0004764">
    <property type="term" value="F:shikimate 3-dehydrogenase (NADP+) activity"/>
    <property type="evidence" value="ECO:0007669"/>
    <property type="project" value="UniProtKB-EC"/>
</dbReference>
<feature type="compositionally biased region" description="Basic and acidic residues" evidence="1">
    <location>
        <begin position="200"/>
        <end position="216"/>
    </location>
</feature>
<dbReference type="EC" id="1.1.1.25" evidence="2"/>
<feature type="compositionally biased region" description="Basic residues" evidence="1">
    <location>
        <begin position="137"/>
        <end position="167"/>
    </location>
</feature>
<accession>A0A6J4PJ09</accession>
<dbReference type="EMBL" id="CADCVA010000141">
    <property type="protein sequence ID" value="CAA9414883.1"/>
    <property type="molecule type" value="Genomic_DNA"/>
</dbReference>
<feature type="non-terminal residue" evidence="2">
    <location>
        <position position="284"/>
    </location>
</feature>
<sequence>GRRAERDDQRKDAALGPDRAPRRPQPEPGDAQCRLRRRRPRLRLRLPGRGSGRTARGGEGPGGPEVSGLQRHDAAQAGDDPARRRAGRRCPYLWGGEHRRDRRLQNARLQHRRGRDGYGLRRSGHRTLRQERPAPRLWRHGRSHSGRLLRGGSRRTPYRQQKHRTRHAPAGQIEPDRHEEALGPPPRSAGTGSTRRGRDRQRDPPRNEGGRPDARAPRVRARGKSVLRRGLPARRGDPARQAGAREACPHRRWRPDASLPGRTGPEALDGARSKRKSDGPGHLL</sequence>
<organism evidence="2">
    <name type="scientific">uncultured Rubrobacteraceae bacterium</name>
    <dbReference type="NCBI Taxonomy" id="349277"/>
    <lineage>
        <taxon>Bacteria</taxon>
        <taxon>Bacillati</taxon>
        <taxon>Actinomycetota</taxon>
        <taxon>Rubrobacteria</taxon>
        <taxon>Rubrobacterales</taxon>
        <taxon>Rubrobacteraceae</taxon>
        <taxon>environmental samples</taxon>
    </lineage>
</organism>
<feature type="non-terminal residue" evidence="2">
    <location>
        <position position="1"/>
    </location>
</feature>
<reference evidence="2" key="1">
    <citation type="submission" date="2020-02" db="EMBL/GenBank/DDBJ databases">
        <authorList>
            <person name="Meier V. D."/>
        </authorList>
    </citation>
    <scope>NUCLEOTIDE SEQUENCE</scope>
    <source>
        <strain evidence="2">AVDCRST_MAG82</strain>
    </source>
</reference>
<feature type="compositionally biased region" description="Basic and acidic residues" evidence="1">
    <location>
        <begin position="269"/>
        <end position="284"/>
    </location>
</feature>